<feature type="compositionally biased region" description="Low complexity" evidence="5">
    <location>
        <begin position="1"/>
        <end position="11"/>
    </location>
</feature>
<keyword evidence="4" id="KW-0539">Nucleus</keyword>
<gene>
    <name evidence="7" type="ORF">DKX38_009228</name>
</gene>
<evidence type="ECO:0000256" key="2">
    <source>
        <dbReference type="ARBA" id="ARBA00009514"/>
    </source>
</evidence>
<dbReference type="GO" id="GO:0005634">
    <property type="term" value="C:nucleus"/>
    <property type="evidence" value="ECO:0007669"/>
    <property type="project" value="UniProtKB-SubCell"/>
</dbReference>
<dbReference type="PANTHER" id="PTHR33469">
    <property type="entry name" value="PROTEIN ELF4-LIKE 4"/>
    <property type="match status" value="1"/>
</dbReference>
<dbReference type="GO" id="GO:0048511">
    <property type="term" value="P:rhythmic process"/>
    <property type="evidence" value="ECO:0007669"/>
    <property type="project" value="UniProtKB-KW"/>
</dbReference>
<dbReference type="InterPro" id="IPR009741">
    <property type="entry name" value="EARLY_FLOWERING_4_dom"/>
</dbReference>
<sequence length="151" mass="16738">MCMTKLESSSLVEEEQVPTLDNTTGTAIAPPKQYKKGVKDGGGGAKNGEEEEECDVEAWDTLSKSFKQVQSVLDDLDRNRDLIQQVNSNHRSKIPDNLVKNVPLIREINGNISKVISIYSDLSVNFSNIVQERRRVKNGGESNLENTSNDS</sequence>
<evidence type="ECO:0000313" key="8">
    <source>
        <dbReference type="Proteomes" id="UP000326939"/>
    </source>
</evidence>
<reference evidence="8" key="1">
    <citation type="journal article" date="2019" name="Gigascience">
        <title>De novo genome assembly of the endangered Acer yangbiense, a plant species with extremely small populations endemic to Yunnan Province, China.</title>
        <authorList>
            <person name="Yang J."/>
            <person name="Wariss H.M."/>
            <person name="Tao L."/>
            <person name="Zhang R."/>
            <person name="Yun Q."/>
            <person name="Hollingsworth P."/>
            <person name="Dao Z."/>
            <person name="Luo G."/>
            <person name="Guo H."/>
            <person name="Ma Y."/>
            <person name="Sun W."/>
        </authorList>
    </citation>
    <scope>NUCLEOTIDE SEQUENCE [LARGE SCALE GENOMIC DNA]</scope>
    <source>
        <strain evidence="8">cv. br00</strain>
    </source>
</reference>
<keyword evidence="8" id="KW-1185">Reference proteome</keyword>
<evidence type="ECO:0000256" key="3">
    <source>
        <dbReference type="ARBA" id="ARBA00023108"/>
    </source>
</evidence>
<dbReference type="PANTHER" id="PTHR33469:SF1">
    <property type="entry name" value="PROTEIN ELF4-LIKE 1"/>
    <property type="match status" value="1"/>
</dbReference>
<feature type="domain" description="Protein EARLY FLOWERING 4" evidence="6">
    <location>
        <begin position="53"/>
        <end position="135"/>
    </location>
</feature>
<dbReference type="EMBL" id="VDCV01000006">
    <property type="protein sequence ID" value="KAB5551917.1"/>
    <property type="molecule type" value="Genomic_DNA"/>
</dbReference>
<dbReference type="GO" id="GO:0009649">
    <property type="term" value="P:entrainment of circadian clock"/>
    <property type="evidence" value="ECO:0007669"/>
    <property type="project" value="TreeGrafter"/>
</dbReference>
<dbReference type="Pfam" id="PF07011">
    <property type="entry name" value="Elf4"/>
    <property type="match status" value="1"/>
</dbReference>
<dbReference type="GO" id="GO:0042753">
    <property type="term" value="P:positive regulation of circadian rhythm"/>
    <property type="evidence" value="ECO:0007669"/>
    <property type="project" value="InterPro"/>
</dbReference>
<dbReference type="AlphaFoldDB" id="A0A5N5MA79"/>
<dbReference type="InterPro" id="IPR040462">
    <property type="entry name" value="EARLY_FLOWERING_4"/>
</dbReference>
<evidence type="ECO:0000259" key="6">
    <source>
        <dbReference type="Pfam" id="PF07011"/>
    </source>
</evidence>
<name>A0A5N5MA79_9ROSI</name>
<evidence type="ECO:0000256" key="5">
    <source>
        <dbReference type="SAM" id="MobiDB-lite"/>
    </source>
</evidence>
<feature type="region of interest" description="Disordered" evidence="5">
    <location>
        <begin position="1"/>
        <end position="56"/>
    </location>
</feature>
<dbReference type="Proteomes" id="UP000326939">
    <property type="component" value="Chromosome 6"/>
</dbReference>
<comment type="caution">
    <text evidence="7">The sequence shown here is derived from an EMBL/GenBank/DDBJ whole genome shotgun (WGS) entry which is preliminary data.</text>
</comment>
<evidence type="ECO:0000313" key="7">
    <source>
        <dbReference type="EMBL" id="KAB5551917.1"/>
    </source>
</evidence>
<comment type="similarity">
    <text evidence="2">Belongs to the EARLY FLOWERING 4 family.</text>
</comment>
<evidence type="ECO:0000256" key="4">
    <source>
        <dbReference type="ARBA" id="ARBA00023242"/>
    </source>
</evidence>
<evidence type="ECO:0000256" key="1">
    <source>
        <dbReference type="ARBA" id="ARBA00004123"/>
    </source>
</evidence>
<comment type="subcellular location">
    <subcellularLocation>
        <location evidence="1">Nucleus</location>
    </subcellularLocation>
</comment>
<proteinExistence type="inferred from homology"/>
<protein>
    <recommendedName>
        <fullName evidence="6">Protein EARLY FLOWERING 4 domain-containing protein</fullName>
    </recommendedName>
</protein>
<keyword evidence="3" id="KW-0090">Biological rhythms</keyword>
<accession>A0A5N5MA79</accession>
<organism evidence="7 8">
    <name type="scientific">Salix brachista</name>
    <dbReference type="NCBI Taxonomy" id="2182728"/>
    <lineage>
        <taxon>Eukaryota</taxon>
        <taxon>Viridiplantae</taxon>
        <taxon>Streptophyta</taxon>
        <taxon>Embryophyta</taxon>
        <taxon>Tracheophyta</taxon>
        <taxon>Spermatophyta</taxon>
        <taxon>Magnoliopsida</taxon>
        <taxon>eudicotyledons</taxon>
        <taxon>Gunneridae</taxon>
        <taxon>Pentapetalae</taxon>
        <taxon>rosids</taxon>
        <taxon>fabids</taxon>
        <taxon>Malpighiales</taxon>
        <taxon>Salicaceae</taxon>
        <taxon>Saliceae</taxon>
        <taxon>Salix</taxon>
    </lineage>
</organism>